<dbReference type="KEGG" id="phon:BH719_06185"/>
<dbReference type="EMBL" id="CP017298">
    <property type="protein sequence ID" value="AOS47486.1"/>
    <property type="molecule type" value="Genomic_DNA"/>
</dbReference>
<feature type="transmembrane region" description="Helical" evidence="1">
    <location>
        <begin position="70"/>
        <end position="91"/>
    </location>
</feature>
<keyword evidence="1" id="KW-0472">Membrane</keyword>
<evidence type="ECO:0000313" key="4">
    <source>
        <dbReference type="EMBL" id="AOS47486.1"/>
    </source>
</evidence>
<name>A0A1D8B2Y4_9ACTO</name>
<proteinExistence type="predicted"/>
<feature type="transmembrane region" description="Helical" evidence="1">
    <location>
        <begin position="28"/>
        <end position="49"/>
    </location>
</feature>
<organism evidence="4 5">
    <name type="scientific">Pauljensenia hongkongensis</name>
    <dbReference type="NCBI Taxonomy" id="178339"/>
    <lineage>
        <taxon>Bacteria</taxon>
        <taxon>Bacillati</taxon>
        <taxon>Actinomycetota</taxon>
        <taxon>Actinomycetes</taxon>
        <taxon>Actinomycetales</taxon>
        <taxon>Actinomycetaceae</taxon>
        <taxon>Pauljensenia</taxon>
    </lineage>
</organism>
<evidence type="ECO:0000259" key="2">
    <source>
        <dbReference type="Pfam" id="PF10081"/>
    </source>
</evidence>
<keyword evidence="1" id="KW-1133">Transmembrane helix</keyword>
<sequence>MGLSFLGLIGALAMYAVSVSPSLMARSWWWHAVASGVLVSIGYILGLIVQSAGARLIKAADLRISADESVEWASRAGVAVLFLAWWLYAVVQSYRRARRAAALVGMRAETPWGYLLGAVGAVIIAHLFVGLITGVNLVGRALINALADHMPRWAAALAGVAILGAIIYFLTSNVILRGGIGFFRRHAERMNTRTAKGIFQPSVPERSASPASPSTWESVGGQGRVFLGRGPSRADVEAVTGRAAKEPIRVYAGMPSAGAGIDEAAALVVAELERTGAFRRAAVLVAASTGSGWVDEWQVQPFEYLTGGDCATASLQYSYVPSALNWLTGLEPAQEASRALFRAVREAIDAIDGAERPALFVCGESLGAFASQSVFDSPADALARVDGALWVGTPAFTPMHRVLTASRHRGSPEVAPVVDNGRNVRFVNAPEDLRQDLYGRELGRWSFPRIVYAQHASDPVVWWNPRLLWRQPDWLRERAGRDVSKNVEFTRGVTYLQIMADLPVAGTAPAGHGHTYNEELVPLWRALLGFDLEEGESVPVPRLAGLDGSWATAGALDRIGAAVRANLALSERQ</sequence>
<evidence type="ECO:0008006" key="6">
    <source>
        <dbReference type="Google" id="ProtNLM"/>
    </source>
</evidence>
<evidence type="ECO:0000259" key="3">
    <source>
        <dbReference type="Pfam" id="PF15420"/>
    </source>
</evidence>
<dbReference type="Pfam" id="PF15420">
    <property type="entry name" value="Abhydrolase_9_N"/>
    <property type="match status" value="1"/>
</dbReference>
<feature type="transmembrane region" description="Helical" evidence="1">
    <location>
        <begin position="111"/>
        <end position="138"/>
    </location>
</feature>
<dbReference type="STRING" id="178339.BH719_06185"/>
<dbReference type="InterPro" id="IPR027787">
    <property type="entry name" value="Alpha/beta-hydrolase_catalytic"/>
</dbReference>
<accession>A0A1D8B2Y4</accession>
<dbReference type="ESTHER" id="9acto-a0a1d8b2y4">
    <property type="family name" value="Abhydrolase_9"/>
</dbReference>
<protein>
    <recommendedName>
        <fullName evidence="6">Alpha/beta-hydrolase family protein</fullName>
    </recommendedName>
</protein>
<dbReference type="Proteomes" id="UP000095214">
    <property type="component" value="Chromosome"/>
</dbReference>
<feature type="domain" description="Alpha/beta-hydrolase catalytic" evidence="2">
    <location>
        <begin position="248"/>
        <end position="528"/>
    </location>
</feature>
<feature type="domain" description="Alpha/beta-hydrolase N-terminal" evidence="3">
    <location>
        <begin position="20"/>
        <end position="231"/>
    </location>
</feature>
<dbReference type="Pfam" id="PF10081">
    <property type="entry name" value="Abhydrolase_9"/>
    <property type="match status" value="1"/>
</dbReference>
<feature type="transmembrane region" description="Helical" evidence="1">
    <location>
        <begin position="150"/>
        <end position="170"/>
    </location>
</feature>
<dbReference type="InterPro" id="IPR027788">
    <property type="entry name" value="Alpha/beta-hydrolase_N_dom"/>
</dbReference>
<evidence type="ECO:0000313" key="5">
    <source>
        <dbReference type="Proteomes" id="UP000095214"/>
    </source>
</evidence>
<keyword evidence="5" id="KW-1185">Reference proteome</keyword>
<dbReference type="OrthoDB" id="4397445at2"/>
<dbReference type="AlphaFoldDB" id="A0A1D8B2Y4"/>
<evidence type="ECO:0000256" key="1">
    <source>
        <dbReference type="SAM" id="Phobius"/>
    </source>
</evidence>
<keyword evidence="1" id="KW-0812">Transmembrane</keyword>
<dbReference type="RefSeq" id="WP_009743950.1">
    <property type="nucleotide sequence ID" value="NZ_CP017298.1"/>
</dbReference>
<reference evidence="4 5" key="1">
    <citation type="submission" date="2016-09" db="EMBL/GenBank/DDBJ databases">
        <title>Complete genome sequence of Actinomyces hongkongensis HKU8.</title>
        <authorList>
            <person name="Gao Y.-X."/>
            <person name="Zhou Y.-Y."/>
            <person name="Xie Y."/>
            <person name="Wang M."/>
            <person name="Wang S.-J."/>
            <person name="Shen S.-G."/>
        </authorList>
    </citation>
    <scope>NUCLEOTIDE SEQUENCE [LARGE SCALE GENOMIC DNA]</scope>
    <source>
        <strain evidence="4 5">HKU8</strain>
    </source>
</reference>
<gene>
    <name evidence="4" type="ORF">BH719_06185</name>
</gene>